<feature type="compositionally biased region" description="Basic and acidic residues" evidence="1">
    <location>
        <begin position="149"/>
        <end position="164"/>
    </location>
</feature>
<evidence type="ECO:0000256" key="2">
    <source>
        <dbReference type="SAM" id="Phobius"/>
    </source>
</evidence>
<proteinExistence type="predicted"/>
<dbReference type="EMBL" id="PFSK01000027">
    <property type="protein sequence ID" value="PJC22674.1"/>
    <property type="molecule type" value="Genomic_DNA"/>
</dbReference>
<protein>
    <submittedName>
        <fullName evidence="3">Uncharacterized protein</fullName>
    </submittedName>
</protein>
<feature type="transmembrane region" description="Helical" evidence="2">
    <location>
        <begin position="48"/>
        <end position="68"/>
    </location>
</feature>
<evidence type="ECO:0000313" key="4">
    <source>
        <dbReference type="Proteomes" id="UP000228781"/>
    </source>
</evidence>
<reference evidence="4" key="1">
    <citation type="submission" date="2017-09" db="EMBL/GenBank/DDBJ databases">
        <title>Depth-based differentiation of microbial function through sediment-hosted aquifers and enrichment of novel symbionts in the deep terrestrial subsurface.</title>
        <authorList>
            <person name="Probst A.J."/>
            <person name="Ladd B."/>
            <person name="Jarett J.K."/>
            <person name="Geller-Mcgrath D.E."/>
            <person name="Sieber C.M.K."/>
            <person name="Emerson J.B."/>
            <person name="Anantharaman K."/>
            <person name="Thomas B.C."/>
            <person name="Malmstrom R."/>
            <person name="Stieglmeier M."/>
            <person name="Klingl A."/>
            <person name="Woyke T."/>
            <person name="Ryan C.M."/>
            <person name="Banfield J.F."/>
        </authorList>
    </citation>
    <scope>NUCLEOTIDE SEQUENCE [LARGE SCALE GENOMIC DNA]</scope>
</reference>
<feature type="region of interest" description="Disordered" evidence="1">
    <location>
        <begin position="139"/>
        <end position="164"/>
    </location>
</feature>
<keyword evidence="2" id="KW-0472">Membrane</keyword>
<keyword evidence="2" id="KW-0812">Transmembrane</keyword>
<feature type="transmembrane region" description="Helical" evidence="2">
    <location>
        <begin position="106"/>
        <end position="129"/>
    </location>
</feature>
<dbReference type="AlphaFoldDB" id="A0A2M8EIV8"/>
<gene>
    <name evidence="3" type="ORF">CO059_02035</name>
</gene>
<evidence type="ECO:0000256" key="1">
    <source>
        <dbReference type="SAM" id="MobiDB-lite"/>
    </source>
</evidence>
<feature type="transmembrane region" description="Helical" evidence="2">
    <location>
        <begin position="75"/>
        <end position="94"/>
    </location>
</feature>
<name>A0A2M8EIV8_UNCKA</name>
<keyword evidence="2" id="KW-1133">Transmembrane helix</keyword>
<evidence type="ECO:0000313" key="3">
    <source>
        <dbReference type="EMBL" id="PJC22674.1"/>
    </source>
</evidence>
<organism evidence="3 4">
    <name type="scientific">candidate division WWE3 bacterium CG_4_9_14_0_2_um_filter_48_10</name>
    <dbReference type="NCBI Taxonomy" id="1975078"/>
    <lineage>
        <taxon>Bacteria</taxon>
        <taxon>Katanobacteria</taxon>
    </lineage>
</organism>
<accession>A0A2M8EIV8</accession>
<sequence length="164" mass="17856">MEKEYWVVVAISLFVLSSALESFAGPVQLEIANPFAFLSQNYLSVYPLTAAAIGVRALALLVSALLVVSLIEKQYFLKAAILLAVGMVAEAYAVQQLATGMEFTPIQWTLSLAYAGILLLPAILCYFLMGVLGGLSTRLSGEPEEKEEKEESQKRIDRLKGLNP</sequence>
<dbReference type="Proteomes" id="UP000228781">
    <property type="component" value="Unassembled WGS sequence"/>
</dbReference>
<comment type="caution">
    <text evidence="3">The sequence shown here is derived from an EMBL/GenBank/DDBJ whole genome shotgun (WGS) entry which is preliminary data.</text>
</comment>